<dbReference type="InterPro" id="IPR008978">
    <property type="entry name" value="HSP20-like_chaperone"/>
</dbReference>
<feature type="domain" description="CS" evidence="3">
    <location>
        <begin position="1"/>
        <end position="87"/>
    </location>
</feature>
<reference evidence="4" key="1">
    <citation type="submission" date="2019-05" db="EMBL/GenBank/DDBJ databases">
        <title>Annotation for the trematode Paragonimus heterotremus.</title>
        <authorList>
            <person name="Choi Y.-J."/>
        </authorList>
    </citation>
    <scope>NUCLEOTIDE SEQUENCE</scope>
    <source>
        <strain evidence="4">LC</strain>
    </source>
</reference>
<name>A0A8J4SW35_9TREM</name>
<evidence type="ECO:0000313" key="5">
    <source>
        <dbReference type="Proteomes" id="UP000748531"/>
    </source>
</evidence>
<dbReference type="PROSITE" id="PS51203">
    <property type="entry name" value="CS"/>
    <property type="match status" value="1"/>
</dbReference>
<dbReference type="AlphaFoldDB" id="A0A8J4SW35"/>
<proteinExistence type="inferred from homology"/>
<dbReference type="GO" id="GO:0051082">
    <property type="term" value="F:unfolded protein binding"/>
    <property type="evidence" value="ECO:0007669"/>
    <property type="project" value="TreeGrafter"/>
</dbReference>
<gene>
    <name evidence="4" type="ORF">PHET_06984</name>
</gene>
<dbReference type="PANTHER" id="PTHR12967">
    <property type="entry name" value="PROTEIN SHQ1 HOMOLOG"/>
    <property type="match status" value="1"/>
</dbReference>
<dbReference type="GO" id="GO:0005737">
    <property type="term" value="C:cytoplasm"/>
    <property type="evidence" value="ECO:0007669"/>
    <property type="project" value="TreeGrafter"/>
</dbReference>
<evidence type="ECO:0000313" key="4">
    <source>
        <dbReference type="EMBL" id="KAF5399671.1"/>
    </source>
</evidence>
<dbReference type="Proteomes" id="UP000748531">
    <property type="component" value="Unassembled WGS sequence"/>
</dbReference>
<dbReference type="Pfam" id="PF21413">
    <property type="entry name" value="SHQ1-like_CS"/>
    <property type="match status" value="1"/>
</dbReference>
<dbReference type="Pfam" id="PF04925">
    <property type="entry name" value="SHQ1"/>
    <property type="match status" value="1"/>
</dbReference>
<protein>
    <recommendedName>
        <fullName evidence="2">Protein SHQ1 homolog</fullName>
    </recommendedName>
</protein>
<keyword evidence="5" id="KW-1185">Reference proteome</keyword>
<dbReference type="InterPro" id="IPR048696">
    <property type="entry name" value="SHQ1-like_CS"/>
</dbReference>
<dbReference type="Gene3D" id="2.60.40.790">
    <property type="match status" value="1"/>
</dbReference>
<evidence type="ECO:0000259" key="3">
    <source>
        <dbReference type="PROSITE" id="PS51203"/>
    </source>
</evidence>
<evidence type="ECO:0000256" key="1">
    <source>
        <dbReference type="ARBA" id="ARBA00005607"/>
    </source>
</evidence>
<dbReference type="InterPro" id="IPR039742">
    <property type="entry name" value="Shq1"/>
</dbReference>
<dbReference type="InterPro" id="IPR007009">
    <property type="entry name" value="Shq1_C"/>
</dbReference>
<dbReference type="InterPro" id="IPR007052">
    <property type="entry name" value="CS_dom"/>
</dbReference>
<comment type="caution">
    <text evidence="4">The sequence shown here is derived from an EMBL/GenBank/DDBJ whole genome shotgun (WGS) entry which is preliminary data.</text>
</comment>
<dbReference type="PANTHER" id="PTHR12967:SF0">
    <property type="entry name" value="PROTEIN SHQ1 HOMOLOG"/>
    <property type="match status" value="1"/>
</dbReference>
<dbReference type="EMBL" id="LUCH01003832">
    <property type="protein sequence ID" value="KAF5399671.1"/>
    <property type="molecule type" value="Genomic_DNA"/>
</dbReference>
<dbReference type="SUPFAM" id="SSF49764">
    <property type="entry name" value="HSP20-like chaperones"/>
    <property type="match status" value="1"/>
</dbReference>
<accession>A0A8J4SW35</accession>
<organism evidence="4 5">
    <name type="scientific">Paragonimus heterotremus</name>
    <dbReference type="NCBI Taxonomy" id="100268"/>
    <lineage>
        <taxon>Eukaryota</taxon>
        <taxon>Metazoa</taxon>
        <taxon>Spiralia</taxon>
        <taxon>Lophotrochozoa</taxon>
        <taxon>Platyhelminthes</taxon>
        <taxon>Trematoda</taxon>
        <taxon>Digenea</taxon>
        <taxon>Plagiorchiida</taxon>
        <taxon>Troglotremata</taxon>
        <taxon>Troglotrematidae</taxon>
        <taxon>Paragonimus</taxon>
    </lineage>
</organism>
<dbReference type="GO" id="GO:0005654">
    <property type="term" value="C:nucleoplasm"/>
    <property type="evidence" value="ECO:0007669"/>
    <property type="project" value="TreeGrafter"/>
</dbReference>
<comment type="similarity">
    <text evidence="1">Belongs to the SHQ1 family.</text>
</comment>
<dbReference type="OrthoDB" id="73639at2759"/>
<dbReference type="GO" id="GO:0000493">
    <property type="term" value="P:box H/ACA snoRNP assembly"/>
    <property type="evidence" value="ECO:0007669"/>
    <property type="project" value="InterPro"/>
</dbReference>
<sequence length="442" mass="51083">MLTPVFRLEQTDTVLKVIIHAPMAKLGDLEVCVEFNQFFFTATPYYLRFELPGPVFTDEETFSVEFQNGDFVVGLKKMKSEYYKDLDLITKLLNPSTKQSRSSVGFIEEIQDSITADVPTQDSTLDWYSPGTYDLCDFVDDELNETEVLLSPPCYGFCGSKSGLFQSESDLSYVIDLPYPDKVSPKKRSTLRLSEEKRKFSAQHYLADFFEPESYQSLLMFRPPWRNADGVELTDEERHRLIVLSSRRLPHVSDDPCEVVSLYLGLADLLLAHSYDLRVREGEEMTESGWNIAKLSATLSWFEVFHNLPDLLITFYRRALIFPLVRSWRFCTRVRTDVAMLLQSEHAKSWCLKCLLEIRRLLIAYPGYHVYTDLYLDDYIVWIQTRAKEDSLHSLGTELQKYNIRKEAVGLDLLDVEHLGKQCLQAEQLTEDVGRLTVTENV</sequence>
<evidence type="ECO:0000256" key="2">
    <source>
        <dbReference type="ARBA" id="ARBA00013750"/>
    </source>
</evidence>